<sequence>MQGSSAVLPPSCRLYALNPTQGSVHTPNTALVCASPLTSLANMPRLNFSESVTMNLTLLRIPFFLIYVSLFGRWSKRANGRPLNRILNDETAYFVLAHLSVRQLQAVSGSTFAGYVKWTKQRKISQVVDDLENDTRLMWVGPRETEHVVLYCHGGGFVGPLSDFQVEFWYRMQQTLLKSSGMKLGVALLQYSTYPASFPTQLNQLLSAVQHIMSMGVPASKICFAGDSAGGNVVLQLVGHILHPSSLVAPQSPSPTQLSGFAGICLISPWTLPADVREVDDSFDLVPSNCLGLWRDTYLSTMPESHYPYVEPDVASQGWFDGLENIARRILITAGRNEVLCASIIRLSTAMEKAHRDVRLDVQDGGVHCDAMFDIGAKSTTPHPVEKRVADWLTETFKLFV</sequence>
<name>A0AAD7J889_9AGAR</name>
<dbReference type="InterPro" id="IPR013094">
    <property type="entry name" value="AB_hydrolase_3"/>
</dbReference>
<protein>
    <submittedName>
        <fullName evidence="3">Alpha beta-hydrolase</fullName>
    </submittedName>
</protein>
<dbReference type="Gene3D" id="3.40.50.1820">
    <property type="entry name" value="alpha/beta hydrolase"/>
    <property type="match status" value="1"/>
</dbReference>
<accession>A0AAD7J889</accession>
<gene>
    <name evidence="3" type="ORF">B0H16DRAFT_1534904</name>
</gene>
<dbReference type="AlphaFoldDB" id="A0AAD7J889"/>
<evidence type="ECO:0000256" key="1">
    <source>
        <dbReference type="ARBA" id="ARBA00022801"/>
    </source>
</evidence>
<keyword evidence="4" id="KW-1185">Reference proteome</keyword>
<evidence type="ECO:0000259" key="2">
    <source>
        <dbReference type="Pfam" id="PF07859"/>
    </source>
</evidence>
<keyword evidence="1" id="KW-0378">Hydrolase</keyword>
<evidence type="ECO:0000313" key="4">
    <source>
        <dbReference type="Proteomes" id="UP001215598"/>
    </source>
</evidence>
<dbReference type="EMBL" id="JARKIB010000040">
    <property type="protein sequence ID" value="KAJ7759241.1"/>
    <property type="molecule type" value="Genomic_DNA"/>
</dbReference>
<comment type="caution">
    <text evidence="3">The sequence shown here is derived from an EMBL/GenBank/DDBJ whole genome shotgun (WGS) entry which is preliminary data.</text>
</comment>
<dbReference type="Proteomes" id="UP001215598">
    <property type="component" value="Unassembled WGS sequence"/>
</dbReference>
<dbReference type="GO" id="GO:0016787">
    <property type="term" value="F:hydrolase activity"/>
    <property type="evidence" value="ECO:0007669"/>
    <property type="project" value="UniProtKB-KW"/>
</dbReference>
<organism evidence="3 4">
    <name type="scientific">Mycena metata</name>
    <dbReference type="NCBI Taxonomy" id="1033252"/>
    <lineage>
        <taxon>Eukaryota</taxon>
        <taxon>Fungi</taxon>
        <taxon>Dikarya</taxon>
        <taxon>Basidiomycota</taxon>
        <taxon>Agaricomycotina</taxon>
        <taxon>Agaricomycetes</taxon>
        <taxon>Agaricomycetidae</taxon>
        <taxon>Agaricales</taxon>
        <taxon>Marasmiineae</taxon>
        <taxon>Mycenaceae</taxon>
        <taxon>Mycena</taxon>
    </lineage>
</organism>
<dbReference type="SUPFAM" id="SSF53474">
    <property type="entry name" value="alpha/beta-Hydrolases"/>
    <property type="match status" value="1"/>
</dbReference>
<dbReference type="InterPro" id="IPR050300">
    <property type="entry name" value="GDXG_lipolytic_enzyme"/>
</dbReference>
<dbReference type="PANTHER" id="PTHR48081:SF31">
    <property type="entry name" value="STERYL ACETYL HYDROLASE MUG81-RELATED"/>
    <property type="match status" value="1"/>
</dbReference>
<dbReference type="InterPro" id="IPR029058">
    <property type="entry name" value="AB_hydrolase_fold"/>
</dbReference>
<proteinExistence type="predicted"/>
<evidence type="ECO:0000313" key="3">
    <source>
        <dbReference type="EMBL" id="KAJ7759241.1"/>
    </source>
</evidence>
<dbReference type="PANTHER" id="PTHR48081">
    <property type="entry name" value="AB HYDROLASE SUPERFAMILY PROTEIN C4A8.06C"/>
    <property type="match status" value="1"/>
</dbReference>
<reference evidence="3" key="1">
    <citation type="submission" date="2023-03" db="EMBL/GenBank/DDBJ databases">
        <title>Massive genome expansion in bonnet fungi (Mycena s.s.) driven by repeated elements and novel gene families across ecological guilds.</title>
        <authorList>
            <consortium name="Lawrence Berkeley National Laboratory"/>
            <person name="Harder C.B."/>
            <person name="Miyauchi S."/>
            <person name="Viragh M."/>
            <person name="Kuo A."/>
            <person name="Thoen E."/>
            <person name="Andreopoulos B."/>
            <person name="Lu D."/>
            <person name="Skrede I."/>
            <person name="Drula E."/>
            <person name="Henrissat B."/>
            <person name="Morin E."/>
            <person name="Kohler A."/>
            <person name="Barry K."/>
            <person name="LaButti K."/>
            <person name="Morin E."/>
            <person name="Salamov A."/>
            <person name="Lipzen A."/>
            <person name="Mereny Z."/>
            <person name="Hegedus B."/>
            <person name="Baldrian P."/>
            <person name="Stursova M."/>
            <person name="Weitz H."/>
            <person name="Taylor A."/>
            <person name="Grigoriev I.V."/>
            <person name="Nagy L.G."/>
            <person name="Martin F."/>
            <person name="Kauserud H."/>
        </authorList>
    </citation>
    <scope>NUCLEOTIDE SEQUENCE</scope>
    <source>
        <strain evidence="3">CBHHK182m</strain>
    </source>
</reference>
<feature type="domain" description="Alpha/beta hydrolase fold-3" evidence="2">
    <location>
        <begin position="149"/>
        <end position="369"/>
    </location>
</feature>
<dbReference type="Pfam" id="PF07859">
    <property type="entry name" value="Abhydrolase_3"/>
    <property type="match status" value="1"/>
</dbReference>